<evidence type="ECO:0000313" key="6">
    <source>
        <dbReference type="EMBL" id="MFD1465860.1"/>
    </source>
</evidence>
<dbReference type="SMART" id="SM01005">
    <property type="entry name" value="Ala_racemase_C"/>
    <property type="match status" value="1"/>
</dbReference>
<feature type="modified residue" description="N6-(pyridoxal phosphate)lysine" evidence="4">
    <location>
        <position position="40"/>
    </location>
</feature>
<dbReference type="CDD" id="cd00430">
    <property type="entry name" value="PLPDE_III_AR"/>
    <property type="match status" value="1"/>
</dbReference>
<dbReference type="Pfam" id="PF00842">
    <property type="entry name" value="Ala_racemase_C"/>
    <property type="match status" value="1"/>
</dbReference>
<name>A0ABW4DMJ3_9LACO</name>
<dbReference type="PANTHER" id="PTHR30511">
    <property type="entry name" value="ALANINE RACEMASE"/>
    <property type="match status" value="1"/>
</dbReference>
<reference evidence="7" key="1">
    <citation type="journal article" date="2019" name="Int. J. Syst. Evol. Microbiol.">
        <title>The Global Catalogue of Microorganisms (GCM) 10K type strain sequencing project: providing services to taxonomists for standard genome sequencing and annotation.</title>
        <authorList>
            <consortium name="The Broad Institute Genomics Platform"/>
            <consortium name="The Broad Institute Genome Sequencing Center for Infectious Disease"/>
            <person name="Wu L."/>
            <person name="Ma J."/>
        </authorList>
    </citation>
    <scope>NUCLEOTIDE SEQUENCE [LARGE SCALE GENOMIC DNA]</scope>
    <source>
        <strain evidence="7">CCM 8951</strain>
    </source>
</reference>
<dbReference type="InterPro" id="IPR029066">
    <property type="entry name" value="PLP-binding_barrel"/>
</dbReference>
<accession>A0ABW4DMJ3</accession>
<feature type="binding site" evidence="4">
    <location>
        <position position="315"/>
    </location>
    <ligand>
        <name>substrate</name>
    </ligand>
</feature>
<dbReference type="SUPFAM" id="SSF50621">
    <property type="entry name" value="Alanine racemase C-terminal domain-like"/>
    <property type="match status" value="1"/>
</dbReference>
<comment type="caution">
    <text evidence="6">The sequence shown here is derived from an EMBL/GenBank/DDBJ whole genome shotgun (WGS) entry which is preliminary data.</text>
</comment>
<proteinExistence type="inferred from homology"/>
<dbReference type="Pfam" id="PF01168">
    <property type="entry name" value="Ala_racemase_N"/>
    <property type="match status" value="1"/>
</dbReference>
<dbReference type="InterPro" id="IPR011079">
    <property type="entry name" value="Ala_racemase_C"/>
</dbReference>
<dbReference type="InterPro" id="IPR000821">
    <property type="entry name" value="Ala_racemase"/>
</dbReference>
<dbReference type="Proteomes" id="UP001597244">
    <property type="component" value="Unassembled WGS sequence"/>
</dbReference>
<keyword evidence="7" id="KW-1185">Reference proteome</keyword>
<evidence type="ECO:0000256" key="3">
    <source>
        <dbReference type="ARBA" id="ARBA00023235"/>
    </source>
</evidence>
<dbReference type="PANTHER" id="PTHR30511:SF0">
    <property type="entry name" value="ALANINE RACEMASE, CATABOLIC-RELATED"/>
    <property type="match status" value="1"/>
</dbReference>
<feature type="active site" description="Proton acceptor; specific for L-alanine" evidence="4">
    <location>
        <position position="268"/>
    </location>
</feature>
<gene>
    <name evidence="6" type="primary">alr</name>
    <name evidence="6" type="ORF">ACFQ4L_07285</name>
</gene>
<dbReference type="InterPro" id="IPR009006">
    <property type="entry name" value="Ala_racemase/Decarboxylase_C"/>
</dbReference>
<dbReference type="Gene3D" id="2.40.37.10">
    <property type="entry name" value="Lyase, Ornithine Decarboxylase, Chain A, domain 1"/>
    <property type="match status" value="1"/>
</dbReference>
<dbReference type="Gene3D" id="3.20.20.10">
    <property type="entry name" value="Alanine racemase"/>
    <property type="match status" value="1"/>
</dbReference>
<dbReference type="InterPro" id="IPR001608">
    <property type="entry name" value="Ala_racemase_N"/>
</dbReference>
<dbReference type="HAMAP" id="MF_01201">
    <property type="entry name" value="Ala_racemase"/>
    <property type="match status" value="1"/>
</dbReference>
<evidence type="ECO:0000313" key="7">
    <source>
        <dbReference type="Proteomes" id="UP001597244"/>
    </source>
</evidence>
<keyword evidence="2 4" id="KW-0663">Pyridoxal phosphate</keyword>
<dbReference type="EMBL" id="JBHTOF010000087">
    <property type="protein sequence ID" value="MFD1465860.1"/>
    <property type="molecule type" value="Genomic_DNA"/>
</dbReference>
<comment type="pathway">
    <text evidence="4">Amino-acid biosynthesis; D-alanine biosynthesis; D-alanine from L-alanine: step 1/1.</text>
</comment>
<feature type="domain" description="Alanine racemase C-terminal" evidence="5">
    <location>
        <begin position="247"/>
        <end position="372"/>
    </location>
</feature>
<comment type="function">
    <text evidence="4">Catalyzes the interconversion of L-alanine and D-alanine. May also act on other amino acids.</text>
</comment>
<dbReference type="RefSeq" id="WP_125578566.1">
    <property type="nucleotide sequence ID" value="NZ_JBHTOF010000087.1"/>
</dbReference>
<comment type="cofactor">
    <cofactor evidence="1 4">
        <name>pyridoxal 5'-phosphate</name>
        <dbReference type="ChEBI" id="CHEBI:597326"/>
    </cofactor>
</comment>
<protein>
    <recommendedName>
        <fullName evidence="4">Alanine racemase</fullName>
        <ecNumber evidence="4">5.1.1.1</ecNumber>
    </recommendedName>
</protein>
<evidence type="ECO:0000256" key="2">
    <source>
        <dbReference type="ARBA" id="ARBA00022898"/>
    </source>
</evidence>
<comment type="similarity">
    <text evidence="4">Belongs to the alanine racemase family.</text>
</comment>
<feature type="binding site" evidence="4">
    <location>
        <position position="140"/>
    </location>
    <ligand>
        <name>substrate</name>
    </ligand>
</feature>
<feature type="active site" description="Proton acceptor; specific for D-alanine" evidence="4">
    <location>
        <position position="40"/>
    </location>
</feature>
<keyword evidence="3 4" id="KW-0413">Isomerase</keyword>
<evidence type="ECO:0000256" key="1">
    <source>
        <dbReference type="ARBA" id="ARBA00001933"/>
    </source>
</evidence>
<dbReference type="EC" id="5.1.1.1" evidence="4"/>
<dbReference type="SUPFAM" id="SSF51419">
    <property type="entry name" value="PLP-binding barrel"/>
    <property type="match status" value="1"/>
</dbReference>
<evidence type="ECO:0000256" key="4">
    <source>
        <dbReference type="HAMAP-Rule" id="MF_01201"/>
    </source>
</evidence>
<sequence>MQKSYLRPTYIEVDQQAIYHNVHETKNRLHDDTELFAVVKADAYGHGLIPVARVCREAGATGFCVATMDEAIALRNAQITEPILVLGITSPQTAAIAAVQHISLTVGDLDWLAEATTYLQADTNLPVLNLHLALDTGMGRIGFTEKNNLAAAIQQINESLTFNFEGIFTHFATADEIDQHYFDQQLAKFNDMMSVVSQRPRYVHVANSATSLWHQVCHANMIRFGIGIYGLNPSGSAIELPYELQPALSLYSELVFVKQIPAGAAVSYGATYHASTAEWIGTIPIGYADGWLRRLSGMTVLINGVRCPIVGRVCMDQIMVRLPEKFAVGAKVTLIGRDGDDEISAQEVAEYSNTIHYEIICGLHDRIPRHYLPRRED</sequence>
<dbReference type="PRINTS" id="PR00992">
    <property type="entry name" value="ALARACEMASE"/>
</dbReference>
<dbReference type="NCBIfam" id="TIGR00492">
    <property type="entry name" value="alr"/>
    <property type="match status" value="1"/>
</dbReference>
<dbReference type="PROSITE" id="PS00395">
    <property type="entry name" value="ALANINE_RACEMASE"/>
    <property type="match status" value="1"/>
</dbReference>
<organism evidence="6 7">
    <name type="scientific">Lapidilactobacillus mulanensis</name>
    <dbReference type="NCBI Taxonomy" id="2485999"/>
    <lineage>
        <taxon>Bacteria</taxon>
        <taxon>Bacillati</taxon>
        <taxon>Bacillota</taxon>
        <taxon>Bacilli</taxon>
        <taxon>Lactobacillales</taxon>
        <taxon>Lactobacillaceae</taxon>
        <taxon>Lapidilactobacillus</taxon>
    </lineage>
</organism>
<evidence type="ECO:0000259" key="5">
    <source>
        <dbReference type="SMART" id="SM01005"/>
    </source>
</evidence>
<dbReference type="InterPro" id="IPR020622">
    <property type="entry name" value="Ala_racemase_pyridoxalP-BS"/>
</dbReference>
<dbReference type="GO" id="GO:0008784">
    <property type="term" value="F:alanine racemase activity"/>
    <property type="evidence" value="ECO:0007669"/>
    <property type="project" value="UniProtKB-EC"/>
</dbReference>
<comment type="catalytic activity">
    <reaction evidence="4">
        <text>L-alanine = D-alanine</text>
        <dbReference type="Rhea" id="RHEA:20249"/>
        <dbReference type="ChEBI" id="CHEBI:57416"/>
        <dbReference type="ChEBI" id="CHEBI:57972"/>
        <dbReference type="EC" id="5.1.1.1"/>
    </reaction>
</comment>